<dbReference type="InterPro" id="IPR029062">
    <property type="entry name" value="Class_I_gatase-like"/>
</dbReference>
<comment type="catalytic activity">
    <reaction evidence="2">
        <text>methylglyoxal + H2O = (R)-lactate + H(+)</text>
        <dbReference type="Rhea" id="RHEA:27754"/>
        <dbReference type="ChEBI" id="CHEBI:15377"/>
        <dbReference type="ChEBI" id="CHEBI:15378"/>
        <dbReference type="ChEBI" id="CHEBI:16004"/>
        <dbReference type="ChEBI" id="CHEBI:17158"/>
        <dbReference type="EC" id="4.2.1.130"/>
    </reaction>
</comment>
<evidence type="ECO:0000313" key="5">
    <source>
        <dbReference type="Proteomes" id="UP000053257"/>
    </source>
</evidence>
<dbReference type="InterPro" id="IPR002818">
    <property type="entry name" value="DJ-1/PfpI"/>
</dbReference>
<dbReference type="Gene3D" id="3.40.50.880">
    <property type="match status" value="1"/>
</dbReference>
<dbReference type="EMBL" id="KN840610">
    <property type="protein sequence ID" value="KIP03547.1"/>
    <property type="molecule type" value="Genomic_DNA"/>
</dbReference>
<dbReference type="GO" id="GO:0006979">
    <property type="term" value="P:response to oxidative stress"/>
    <property type="evidence" value="ECO:0007669"/>
    <property type="project" value="TreeGrafter"/>
</dbReference>
<evidence type="ECO:0000256" key="1">
    <source>
        <dbReference type="ARBA" id="ARBA00013134"/>
    </source>
</evidence>
<organism evidence="4 5">
    <name type="scientific">Phlebiopsis gigantea (strain 11061_1 CR5-6)</name>
    <name type="common">White-rot fungus</name>
    <name type="synonym">Peniophora gigantea</name>
    <dbReference type="NCBI Taxonomy" id="745531"/>
    <lineage>
        <taxon>Eukaryota</taxon>
        <taxon>Fungi</taxon>
        <taxon>Dikarya</taxon>
        <taxon>Basidiomycota</taxon>
        <taxon>Agaricomycotina</taxon>
        <taxon>Agaricomycetes</taxon>
        <taxon>Polyporales</taxon>
        <taxon>Phanerochaetaceae</taxon>
        <taxon>Phlebiopsis</taxon>
    </lineage>
</organism>
<reference evidence="4 5" key="1">
    <citation type="journal article" date="2014" name="PLoS Genet.">
        <title>Analysis of the Phlebiopsis gigantea genome, transcriptome and secretome provides insight into its pioneer colonization strategies of wood.</title>
        <authorList>
            <person name="Hori C."/>
            <person name="Ishida T."/>
            <person name="Igarashi K."/>
            <person name="Samejima M."/>
            <person name="Suzuki H."/>
            <person name="Master E."/>
            <person name="Ferreira P."/>
            <person name="Ruiz-Duenas F.J."/>
            <person name="Held B."/>
            <person name="Canessa P."/>
            <person name="Larrondo L.F."/>
            <person name="Schmoll M."/>
            <person name="Druzhinina I.S."/>
            <person name="Kubicek C.P."/>
            <person name="Gaskell J.A."/>
            <person name="Kersten P."/>
            <person name="St John F."/>
            <person name="Glasner J."/>
            <person name="Sabat G."/>
            <person name="Splinter BonDurant S."/>
            <person name="Syed K."/>
            <person name="Yadav J."/>
            <person name="Mgbeahuruike A.C."/>
            <person name="Kovalchuk A."/>
            <person name="Asiegbu F.O."/>
            <person name="Lackner G."/>
            <person name="Hoffmeister D."/>
            <person name="Rencoret J."/>
            <person name="Gutierrez A."/>
            <person name="Sun H."/>
            <person name="Lindquist E."/>
            <person name="Barry K."/>
            <person name="Riley R."/>
            <person name="Grigoriev I.V."/>
            <person name="Henrissat B."/>
            <person name="Kues U."/>
            <person name="Berka R.M."/>
            <person name="Martinez A.T."/>
            <person name="Covert S.F."/>
            <person name="Blanchette R.A."/>
            <person name="Cullen D."/>
        </authorList>
    </citation>
    <scope>NUCLEOTIDE SEQUENCE [LARGE SCALE GENOMIC DNA]</scope>
    <source>
        <strain evidence="4 5">11061_1 CR5-6</strain>
    </source>
</reference>
<dbReference type="PANTHER" id="PTHR48094">
    <property type="entry name" value="PROTEIN/NUCLEIC ACID DEGLYCASE DJ-1-RELATED"/>
    <property type="match status" value="1"/>
</dbReference>
<dbReference type="CDD" id="cd03135">
    <property type="entry name" value="GATase1_DJ-1"/>
    <property type="match status" value="1"/>
</dbReference>
<dbReference type="Pfam" id="PF01965">
    <property type="entry name" value="DJ-1_PfpI"/>
    <property type="match status" value="1"/>
</dbReference>
<dbReference type="GO" id="GO:1903189">
    <property type="term" value="P:glyoxal metabolic process"/>
    <property type="evidence" value="ECO:0007669"/>
    <property type="project" value="TreeGrafter"/>
</dbReference>
<proteinExistence type="predicted"/>
<evidence type="ECO:0000256" key="2">
    <source>
        <dbReference type="ARBA" id="ARBA00048082"/>
    </source>
</evidence>
<gene>
    <name evidence="4" type="ORF">PHLGIDRAFT_235048</name>
</gene>
<protein>
    <recommendedName>
        <fullName evidence="1">D-lactate dehydratase</fullName>
        <ecNumber evidence="1">4.2.1.130</ecNumber>
    </recommendedName>
</protein>
<dbReference type="InterPro" id="IPR050325">
    <property type="entry name" value="Prot/Nucl_acid_deglycase"/>
</dbReference>
<dbReference type="STRING" id="745531.A0A0C3S220"/>
<dbReference type="PANTHER" id="PTHR48094:SF12">
    <property type="entry name" value="PARKINSON DISEASE PROTEIN 7 HOMOLOG"/>
    <property type="match status" value="1"/>
</dbReference>
<dbReference type="SUPFAM" id="SSF52317">
    <property type="entry name" value="Class I glutamine amidotransferase-like"/>
    <property type="match status" value="1"/>
</dbReference>
<dbReference type="GO" id="GO:0019172">
    <property type="term" value="F:glyoxalase III activity"/>
    <property type="evidence" value="ECO:0007669"/>
    <property type="project" value="UniProtKB-EC"/>
</dbReference>
<dbReference type="OrthoDB" id="543156at2759"/>
<name>A0A0C3S220_PHLG1</name>
<sequence>MPNALILIAQGSEEVEFSTTFTTLVRAGIPCTSAYVPENPAEREPSDRPPLARCSEGIHILPDTFFSAEDCTPDKYDLLVVPGGSKSSEIMSASPAVQQTVRNFLDAGRVVGMICAGVRVAKAAGLPQQPVTSHPVLKSELEDAFEFSDEYVVISGKLVTGRGPGASFLFALTLVDLLCGEEKRKEVAGPLMLPPGLSI</sequence>
<dbReference type="EC" id="4.2.1.130" evidence="1"/>
<keyword evidence="5" id="KW-1185">Reference proteome</keyword>
<dbReference type="GO" id="GO:0005634">
    <property type="term" value="C:nucleus"/>
    <property type="evidence" value="ECO:0007669"/>
    <property type="project" value="TreeGrafter"/>
</dbReference>
<dbReference type="AlphaFoldDB" id="A0A0C3S220"/>
<dbReference type="Proteomes" id="UP000053257">
    <property type="component" value="Unassembled WGS sequence"/>
</dbReference>
<accession>A0A0C3S220</accession>
<evidence type="ECO:0000313" key="4">
    <source>
        <dbReference type="EMBL" id="KIP03547.1"/>
    </source>
</evidence>
<evidence type="ECO:0000259" key="3">
    <source>
        <dbReference type="Pfam" id="PF01965"/>
    </source>
</evidence>
<dbReference type="HOGENOM" id="CLU_000445_44_2_1"/>
<feature type="domain" description="DJ-1/PfpI" evidence="3">
    <location>
        <begin position="4"/>
        <end position="176"/>
    </location>
</feature>
<dbReference type="GO" id="GO:0005739">
    <property type="term" value="C:mitochondrion"/>
    <property type="evidence" value="ECO:0007669"/>
    <property type="project" value="TreeGrafter"/>
</dbReference>